<evidence type="ECO:0000256" key="7">
    <source>
        <dbReference type="ARBA" id="ARBA00023180"/>
    </source>
</evidence>
<dbReference type="GO" id="GO:0005518">
    <property type="term" value="F:collagen binding"/>
    <property type="evidence" value="ECO:0007669"/>
    <property type="project" value="TreeGrafter"/>
</dbReference>
<dbReference type="Gene3D" id="2.60.120.1190">
    <property type="match status" value="1"/>
</dbReference>
<dbReference type="GO" id="GO:0038062">
    <property type="term" value="F:protein tyrosine kinase collagen receptor activity"/>
    <property type="evidence" value="ECO:0007669"/>
    <property type="project" value="TreeGrafter"/>
</dbReference>
<comment type="caution">
    <text evidence="10">The sequence shown here is derived from an EMBL/GenBank/DDBJ whole genome shotgun (WGS) entry which is preliminary data.</text>
</comment>
<keyword evidence="5 8" id="KW-0472">Membrane</keyword>
<feature type="domain" description="Protein kinase" evidence="9">
    <location>
        <begin position="372"/>
        <end position="650"/>
    </location>
</feature>
<dbReference type="InterPro" id="IPR008266">
    <property type="entry name" value="Tyr_kinase_AS"/>
</dbReference>
<evidence type="ECO:0000256" key="2">
    <source>
        <dbReference type="ARBA" id="ARBA00022692"/>
    </source>
</evidence>
<gene>
    <name evidence="10" type="ORF">QE152_g34515</name>
</gene>
<dbReference type="PRINTS" id="PR00109">
    <property type="entry name" value="TYRKINASE"/>
</dbReference>
<dbReference type="InterPro" id="IPR001245">
    <property type="entry name" value="Ser-Thr/Tyr_kinase_cat_dom"/>
</dbReference>
<keyword evidence="10" id="KW-0808">Transferase</keyword>
<dbReference type="EMBL" id="JASPKY010000557">
    <property type="protein sequence ID" value="KAK9692984.1"/>
    <property type="molecule type" value="Genomic_DNA"/>
</dbReference>
<dbReference type="CDD" id="cd05051">
    <property type="entry name" value="PTKc_DDR"/>
    <property type="match status" value="1"/>
</dbReference>
<dbReference type="Proteomes" id="UP001458880">
    <property type="component" value="Unassembled WGS sequence"/>
</dbReference>
<dbReference type="GO" id="GO:0005524">
    <property type="term" value="F:ATP binding"/>
    <property type="evidence" value="ECO:0007669"/>
    <property type="project" value="InterPro"/>
</dbReference>
<dbReference type="Pfam" id="PF07714">
    <property type="entry name" value="PK_Tyr_Ser-Thr"/>
    <property type="match status" value="1"/>
</dbReference>
<dbReference type="GO" id="GO:0010976">
    <property type="term" value="P:positive regulation of neuron projection development"/>
    <property type="evidence" value="ECO:0007669"/>
    <property type="project" value="TreeGrafter"/>
</dbReference>
<evidence type="ECO:0000256" key="8">
    <source>
        <dbReference type="SAM" id="Phobius"/>
    </source>
</evidence>
<keyword evidence="11" id="KW-1185">Reference proteome</keyword>
<evidence type="ECO:0000256" key="4">
    <source>
        <dbReference type="ARBA" id="ARBA00022989"/>
    </source>
</evidence>
<dbReference type="PROSITE" id="PS00109">
    <property type="entry name" value="PROTEIN_KINASE_TYR"/>
    <property type="match status" value="1"/>
</dbReference>
<keyword evidence="4 8" id="KW-1133">Transmembrane helix</keyword>
<evidence type="ECO:0000313" key="10">
    <source>
        <dbReference type="EMBL" id="KAK9692984.1"/>
    </source>
</evidence>
<dbReference type="PANTHER" id="PTHR24416:SF580">
    <property type="entry name" value="DISCOIDIN DOMAIN RECEPTOR, ISOFORM F"/>
    <property type="match status" value="1"/>
</dbReference>
<dbReference type="InterPro" id="IPR000719">
    <property type="entry name" value="Prot_kinase_dom"/>
</dbReference>
<feature type="transmembrane region" description="Helical" evidence="8">
    <location>
        <begin position="177"/>
        <end position="201"/>
    </location>
</feature>
<keyword evidence="2 8" id="KW-0812">Transmembrane</keyword>
<sequence length="662" mass="75664">MYAGYEWVGWRNDTPGMAGHPLELLFEFDKVRNFSAAHLHTNNLYTKDVQVFSRAKTYFSVGGNLFNGEPVHFSYMPDMVLEHARNVTIKLHHRIGRFLKLQLYFASRWILLSEISFDSVVVTGNYTDGEEDVTIPEVGKEYPLQRDEVKTIATKVNRNSTTIRSTKGGTNEEPKQYIGFVIGVLSVVILILVAAIVFIVFRNQRLKTTTELSSITDGDRRFDEDLKMSMDECDKASLYQDSCRPSIYMRPGILPHSSDYSEVPDVVCQEYAVPHHGSNCSQPSLIGSSPPMLNILPKPPPVPPPPERYYPTEDACNRLPVTPSPPISPPALGHSRSKINPHFMLPLSPEPDDHSDQEEKDIKLQVFPRDQLCIIEKLGEGQFGDVHLCELQLSPSQIGWSDCCKLVIVNTLRVETYRDEFIKEMHALARLKDVNVARLLGACLDSEPICAVREYVEMGDLCQFLQEHVAETTTPLTLTANTLSYGCLIYMATQIASGMKYLESMRFVHKDLATRNCLVSRRYSIKISDLGAYRELYSTDYCQFAGRSLLPIRWMAWESILLSKFTTKSDVWSFAVTLWELLTFAREQPFEELNDEKVIENVTHFYQDNGKHMLLSVPINCPKEIYDLMCECWQRNESDRPNFREIHLFLQRKNLGYTPDLH</sequence>
<name>A0AAW1ISQ9_POPJA</name>
<reference evidence="10 11" key="1">
    <citation type="journal article" date="2024" name="BMC Genomics">
        <title>De novo assembly and annotation of Popillia japonica's genome with initial clues to its potential as an invasive pest.</title>
        <authorList>
            <person name="Cucini C."/>
            <person name="Boschi S."/>
            <person name="Funari R."/>
            <person name="Cardaioli E."/>
            <person name="Iannotti N."/>
            <person name="Marturano G."/>
            <person name="Paoli F."/>
            <person name="Bruttini M."/>
            <person name="Carapelli A."/>
            <person name="Frati F."/>
            <person name="Nardi F."/>
        </authorList>
    </citation>
    <scope>NUCLEOTIDE SEQUENCE [LARGE SCALE GENOMIC DNA]</scope>
    <source>
        <strain evidence="10">DMR45628</strain>
    </source>
</reference>
<dbReference type="InterPro" id="IPR050122">
    <property type="entry name" value="RTK"/>
</dbReference>
<evidence type="ECO:0000256" key="5">
    <source>
        <dbReference type="ARBA" id="ARBA00023136"/>
    </source>
</evidence>
<keyword evidence="7" id="KW-0325">Glycoprotein</keyword>
<keyword evidence="6" id="KW-1015">Disulfide bond</keyword>
<keyword evidence="10" id="KW-0418">Kinase</keyword>
<dbReference type="PROSITE" id="PS50011">
    <property type="entry name" value="PROTEIN_KINASE_DOM"/>
    <property type="match status" value="1"/>
</dbReference>
<dbReference type="SUPFAM" id="SSF56112">
    <property type="entry name" value="Protein kinase-like (PK-like)"/>
    <property type="match status" value="1"/>
</dbReference>
<dbReference type="FunFam" id="1.10.510.10:FF:000053">
    <property type="entry name" value="Epithelial discoidin domain-containing receptor 1"/>
    <property type="match status" value="1"/>
</dbReference>
<proteinExistence type="predicted"/>
<dbReference type="Gene3D" id="1.10.510.10">
    <property type="entry name" value="Transferase(Phosphotransferase) domain 1"/>
    <property type="match status" value="1"/>
</dbReference>
<dbReference type="Pfam" id="PF21114">
    <property type="entry name" value="DDR1-2_DS-like"/>
    <property type="match status" value="1"/>
</dbReference>
<comment type="subcellular location">
    <subcellularLocation>
        <location evidence="1">Membrane</location>
        <topology evidence="1">Single-pass type I membrane protein</topology>
    </subcellularLocation>
</comment>
<dbReference type="InterPro" id="IPR011009">
    <property type="entry name" value="Kinase-like_dom_sf"/>
</dbReference>
<evidence type="ECO:0000256" key="3">
    <source>
        <dbReference type="ARBA" id="ARBA00022729"/>
    </source>
</evidence>
<protein>
    <submittedName>
        <fullName evidence="10">Protein tyrosine and serine/threonine kinase</fullName>
    </submittedName>
</protein>
<dbReference type="Gene3D" id="3.30.200.20">
    <property type="entry name" value="Phosphorylase Kinase, domain 1"/>
    <property type="match status" value="1"/>
</dbReference>
<dbReference type="GO" id="GO:0051897">
    <property type="term" value="P:positive regulation of phosphatidylinositol 3-kinase/protein kinase B signal transduction"/>
    <property type="evidence" value="ECO:0007669"/>
    <property type="project" value="TreeGrafter"/>
</dbReference>
<dbReference type="PANTHER" id="PTHR24416">
    <property type="entry name" value="TYROSINE-PROTEIN KINASE RECEPTOR"/>
    <property type="match status" value="1"/>
</dbReference>
<dbReference type="AlphaFoldDB" id="A0AAW1ISQ9"/>
<organism evidence="10 11">
    <name type="scientific">Popillia japonica</name>
    <name type="common">Japanese beetle</name>
    <dbReference type="NCBI Taxonomy" id="7064"/>
    <lineage>
        <taxon>Eukaryota</taxon>
        <taxon>Metazoa</taxon>
        <taxon>Ecdysozoa</taxon>
        <taxon>Arthropoda</taxon>
        <taxon>Hexapoda</taxon>
        <taxon>Insecta</taxon>
        <taxon>Pterygota</taxon>
        <taxon>Neoptera</taxon>
        <taxon>Endopterygota</taxon>
        <taxon>Coleoptera</taxon>
        <taxon>Polyphaga</taxon>
        <taxon>Scarabaeiformia</taxon>
        <taxon>Scarabaeidae</taxon>
        <taxon>Rutelinae</taxon>
        <taxon>Popillia</taxon>
    </lineage>
</organism>
<evidence type="ECO:0000256" key="6">
    <source>
        <dbReference type="ARBA" id="ARBA00023157"/>
    </source>
</evidence>
<dbReference type="InterPro" id="IPR048525">
    <property type="entry name" value="DDR1-2_DS-like"/>
</dbReference>
<evidence type="ECO:0000256" key="1">
    <source>
        <dbReference type="ARBA" id="ARBA00004479"/>
    </source>
</evidence>
<evidence type="ECO:0000313" key="11">
    <source>
        <dbReference type="Proteomes" id="UP001458880"/>
    </source>
</evidence>
<evidence type="ECO:0000259" key="9">
    <source>
        <dbReference type="PROSITE" id="PS50011"/>
    </source>
</evidence>
<keyword evidence="3" id="KW-0732">Signal</keyword>
<dbReference type="GO" id="GO:0005886">
    <property type="term" value="C:plasma membrane"/>
    <property type="evidence" value="ECO:0007669"/>
    <property type="project" value="TreeGrafter"/>
</dbReference>
<dbReference type="GO" id="GO:0043235">
    <property type="term" value="C:receptor complex"/>
    <property type="evidence" value="ECO:0007669"/>
    <property type="project" value="TreeGrafter"/>
</dbReference>
<accession>A0AAW1ISQ9</accession>